<dbReference type="KEGG" id="cel:CELE_C53C11.1"/>
<dbReference type="WormBase" id="C53C11.1">
    <property type="protein sequence ID" value="CE53315"/>
    <property type="gene ID" value="WBGene00016899"/>
</dbReference>
<gene>
    <name evidence="1 3" type="ORF">C53C11.1</name>
    <name evidence="1" type="ORF">CELE_C53C11.1</name>
</gene>
<accession>P91186</accession>
<evidence type="ECO:0000313" key="1">
    <source>
        <dbReference type="EMBL" id="CCD67925.2"/>
    </source>
</evidence>
<evidence type="ECO:0000313" key="2">
    <source>
        <dbReference type="Proteomes" id="UP000001940"/>
    </source>
</evidence>
<reference evidence="1 2" key="1">
    <citation type="journal article" date="1998" name="Science">
        <title>Genome sequence of the nematode C. elegans: a platform for investigating biology.</title>
        <authorList>
            <consortium name="The C. elegans sequencing consortium"/>
            <person name="Sulson J.E."/>
            <person name="Waterston R."/>
        </authorList>
    </citation>
    <scope>NUCLEOTIDE SEQUENCE [LARGE SCALE GENOMIC DNA]</scope>
    <source>
        <strain evidence="1 2">Bristol N2</strain>
    </source>
</reference>
<name>P91186_CAEEL</name>
<dbReference type="InterPro" id="IPR013761">
    <property type="entry name" value="SAM/pointed_sf"/>
</dbReference>
<evidence type="ECO:0000313" key="3">
    <source>
        <dbReference type="WormBase" id="C53C11.1"/>
    </source>
</evidence>
<dbReference type="EMBL" id="BX284606">
    <property type="protein sequence ID" value="CCD67925.2"/>
    <property type="molecule type" value="Genomic_DNA"/>
</dbReference>
<dbReference type="HOGENOM" id="CLU_1171538_0_0_1"/>
<dbReference type="CTD" id="183754"/>
<dbReference type="PaxDb" id="6239-C53C11.1"/>
<dbReference type="AlphaFoldDB" id="P91186"/>
<dbReference type="RefSeq" id="NP_001359946.1">
    <property type="nucleotide sequence ID" value="NM_001373629.2"/>
</dbReference>
<sequence length="216" mass="25820">MIPPKRNGKRGADKTLDVETEKVSYIFGEASCSQIINQTVFPTKSFTVINPPPVKKPTAPNFQLSRCYHPPSMENLDKPLFKQYYRRDMSMYDEPLIPPACRLEYPRVYLTPEQRRIPGRYFTPDDGSLAWRSWTQEQVLEWVSKFLPREPKEVFIDFKMDGRHLERFYKKDMVLYYSLQRKDKPFFSMIRFLDVRTELKRIETELEKLESDEKRS</sequence>
<dbReference type="Bgee" id="WBGene00016899">
    <property type="expression patterns" value="Expressed in embryo and 1 other cell type or tissue"/>
</dbReference>
<proteinExistence type="predicted"/>
<dbReference type="UCSC" id="C53C11.1">
    <property type="organism name" value="c. elegans"/>
</dbReference>
<dbReference type="PIR" id="T25659">
    <property type="entry name" value="T25659"/>
</dbReference>
<protein>
    <submittedName>
        <fullName evidence="1">ETS domain-containing protein</fullName>
    </submittedName>
</protein>
<keyword evidence="2" id="KW-1185">Reference proteome</keyword>
<organism evidence="1 2">
    <name type="scientific">Caenorhabditis elegans</name>
    <dbReference type="NCBI Taxonomy" id="6239"/>
    <lineage>
        <taxon>Eukaryota</taxon>
        <taxon>Metazoa</taxon>
        <taxon>Ecdysozoa</taxon>
        <taxon>Nematoda</taxon>
        <taxon>Chromadorea</taxon>
        <taxon>Rhabditida</taxon>
        <taxon>Rhabditina</taxon>
        <taxon>Rhabditomorpha</taxon>
        <taxon>Rhabditoidea</taxon>
        <taxon>Rhabditidae</taxon>
        <taxon>Peloderinae</taxon>
        <taxon>Caenorhabditis</taxon>
    </lineage>
</organism>
<dbReference type="GeneID" id="183754"/>
<dbReference type="STRING" id="6239.C53C11.1.1"/>
<dbReference type="InParanoid" id="P91186"/>
<dbReference type="Proteomes" id="UP000001940">
    <property type="component" value="Chromosome X"/>
</dbReference>
<dbReference type="SUPFAM" id="SSF47769">
    <property type="entry name" value="SAM/Pointed domain"/>
    <property type="match status" value="1"/>
</dbReference>
<dbReference type="AGR" id="WB:WBGene00016899"/>